<evidence type="ECO:0000256" key="3">
    <source>
        <dbReference type="ARBA" id="ARBA00022898"/>
    </source>
</evidence>
<keyword evidence="8" id="KW-1185">Reference proteome</keyword>
<comment type="similarity">
    <text evidence="2">Belongs to the ACC deaminase/D-cysteine desulfhydrase family.</text>
</comment>
<evidence type="ECO:0000259" key="6">
    <source>
        <dbReference type="Pfam" id="PF00291"/>
    </source>
</evidence>
<evidence type="ECO:0000313" key="7">
    <source>
        <dbReference type="EMBL" id="TDO24903.1"/>
    </source>
</evidence>
<evidence type="ECO:0000256" key="1">
    <source>
        <dbReference type="ARBA" id="ARBA00001933"/>
    </source>
</evidence>
<dbReference type="PIRSF" id="PIRSF006278">
    <property type="entry name" value="ACCD_DCysDesulf"/>
    <property type="match status" value="1"/>
</dbReference>
<evidence type="ECO:0000256" key="5">
    <source>
        <dbReference type="PIRSR" id="PIRSR006278-2"/>
    </source>
</evidence>
<dbReference type="OrthoDB" id="9801249at2"/>
<dbReference type="EMBL" id="SNWM01000001">
    <property type="protein sequence ID" value="TDO24903.1"/>
    <property type="molecule type" value="Genomic_DNA"/>
</dbReference>
<dbReference type="InterPro" id="IPR036052">
    <property type="entry name" value="TrpB-like_PALP_sf"/>
</dbReference>
<feature type="domain" description="Tryptophan synthase beta chain-like PALP" evidence="6">
    <location>
        <begin position="8"/>
        <end position="277"/>
    </location>
</feature>
<name>A0A4R6IRB8_9SPHI</name>
<proteinExistence type="inferred from homology"/>
<organism evidence="7 8">
    <name type="scientific">Pedobacter duraquae</name>
    <dbReference type="NCBI Taxonomy" id="425511"/>
    <lineage>
        <taxon>Bacteria</taxon>
        <taxon>Pseudomonadati</taxon>
        <taxon>Bacteroidota</taxon>
        <taxon>Sphingobacteriia</taxon>
        <taxon>Sphingobacteriales</taxon>
        <taxon>Sphingobacteriaceae</taxon>
        <taxon>Pedobacter</taxon>
    </lineage>
</organism>
<dbReference type="PANTHER" id="PTHR43780:SF2">
    <property type="entry name" value="1-AMINOCYCLOPROPANE-1-CARBOXYLATE DEAMINASE-RELATED"/>
    <property type="match status" value="1"/>
</dbReference>
<evidence type="ECO:0000256" key="2">
    <source>
        <dbReference type="ARBA" id="ARBA00008639"/>
    </source>
</evidence>
<dbReference type="PANTHER" id="PTHR43780">
    <property type="entry name" value="1-AMINOCYCLOPROPANE-1-CARBOXYLATE DEAMINASE-RELATED"/>
    <property type="match status" value="1"/>
</dbReference>
<dbReference type="Proteomes" id="UP000295499">
    <property type="component" value="Unassembled WGS sequence"/>
</dbReference>
<dbReference type="InterPro" id="IPR027278">
    <property type="entry name" value="ACCD_DCysDesulf"/>
</dbReference>
<sequence>MFTNVYSPLEKLNHTRLNELWVKRDDQIDPYISGNKWRKLKYNLARARDLQKTHLVTFGGAFSNHLVATAAAAARTGFKATAFVRGEVVDNEMLLLCRLYGMDLRFTDRLSYKDKEALFQKYFGNNPDTFFIDEGGAGADAVSGCAEIVSELPEDVSHLFCAAGTGTTAAGLLSGIKTADSKTVLHVIPVLKGAGFIRDEILKYCDLEGQLVVHNDYHFGGYAKTQPELLQFMKTFIADTGMLIDPVYTAKLFYAIDDLSDRGALKPDEKIVALHTGGLLGIWGMKNELRSIY</sequence>
<protein>
    <submittedName>
        <fullName evidence="7">1-aminocyclopropane-1-carboxylate deaminase</fullName>
    </submittedName>
</protein>
<feature type="modified residue" description="N6-(pyridoxal phosphate)lysine" evidence="5">
    <location>
        <position position="36"/>
    </location>
</feature>
<accession>A0A4R6IRB8</accession>
<dbReference type="RefSeq" id="WP_133553286.1">
    <property type="nucleotide sequence ID" value="NZ_SNWM01000001.1"/>
</dbReference>
<reference evidence="7 8" key="1">
    <citation type="submission" date="2019-03" db="EMBL/GenBank/DDBJ databases">
        <title>Genomic Encyclopedia of Archaeal and Bacterial Type Strains, Phase II (KMG-II): from individual species to whole genera.</title>
        <authorList>
            <person name="Goeker M."/>
        </authorList>
    </citation>
    <scope>NUCLEOTIDE SEQUENCE [LARGE SCALE GENOMIC DNA]</scope>
    <source>
        <strain evidence="7 8">DSM 19034</strain>
    </source>
</reference>
<feature type="active site" description="Nucleophile" evidence="4">
    <location>
        <position position="63"/>
    </location>
</feature>
<keyword evidence="3 5" id="KW-0663">Pyridoxal phosphate</keyword>
<dbReference type="InterPro" id="IPR001926">
    <property type="entry name" value="TrpB-like_PALP"/>
</dbReference>
<comment type="cofactor">
    <cofactor evidence="1">
        <name>pyridoxal 5'-phosphate</name>
        <dbReference type="ChEBI" id="CHEBI:597326"/>
    </cofactor>
</comment>
<dbReference type="SUPFAM" id="SSF53686">
    <property type="entry name" value="Tryptophan synthase beta subunit-like PLP-dependent enzymes"/>
    <property type="match status" value="1"/>
</dbReference>
<evidence type="ECO:0000313" key="8">
    <source>
        <dbReference type="Proteomes" id="UP000295499"/>
    </source>
</evidence>
<dbReference type="GO" id="GO:0019148">
    <property type="term" value="F:D-cysteine desulfhydrase activity"/>
    <property type="evidence" value="ECO:0007669"/>
    <property type="project" value="TreeGrafter"/>
</dbReference>
<dbReference type="AlphaFoldDB" id="A0A4R6IRB8"/>
<evidence type="ECO:0000256" key="4">
    <source>
        <dbReference type="PIRSR" id="PIRSR006278-1"/>
    </source>
</evidence>
<gene>
    <name evidence="7" type="ORF">CLV32_1198</name>
</gene>
<comment type="caution">
    <text evidence="7">The sequence shown here is derived from an EMBL/GenBank/DDBJ whole genome shotgun (WGS) entry which is preliminary data.</text>
</comment>
<dbReference type="Gene3D" id="3.40.50.1100">
    <property type="match status" value="2"/>
</dbReference>
<dbReference type="Pfam" id="PF00291">
    <property type="entry name" value="PALP"/>
    <property type="match status" value="1"/>
</dbReference>